<accession>A0A8S1QTZ4</accession>
<dbReference type="EMBL" id="CAJJDN010000117">
    <property type="protein sequence ID" value="CAD8118415.1"/>
    <property type="molecule type" value="Genomic_DNA"/>
</dbReference>
<evidence type="ECO:0000313" key="1">
    <source>
        <dbReference type="EMBL" id="CAD8118415.1"/>
    </source>
</evidence>
<keyword evidence="2" id="KW-1185">Reference proteome</keyword>
<protein>
    <submittedName>
        <fullName evidence="1">Uncharacterized protein</fullName>
    </submittedName>
</protein>
<sequence length="35" mass="4299">MIEIVKDYNMMREIREMTRESVIEDIEERIGINNQ</sequence>
<proteinExistence type="predicted"/>
<evidence type="ECO:0000313" key="2">
    <source>
        <dbReference type="Proteomes" id="UP000692954"/>
    </source>
</evidence>
<dbReference type="AlphaFoldDB" id="A0A8S1QTZ4"/>
<gene>
    <name evidence="1" type="ORF">PSON_ATCC_30995.1.T1170081</name>
</gene>
<name>A0A8S1QTZ4_9CILI</name>
<organism evidence="1 2">
    <name type="scientific">Paramecium sonneborni</name>
    <dbReference type="NCBI Taxonomy" id="65129"/>
    <lineage>
        <taxon>Eukaryota</taxon>
        <taxon>Sar</taxon>
        <taxon>Alveolata</taxon>
        <taxon>Ciliophora</taxon>
        <taxon>Intramacronucleata</taxon>
        <taxon>Oligohymenophorea</taxon>
        <taxon>Peniculida</taxon>
        <taxon>Parameciidae</taxon>
        <taxon>Paramecium</taxon>
    </lineage>
</organism>
<reference evidence="1" key="1">
    <citation type="submission" date="2021-01" db="EMBL/GenBank/DDBJ databases">
        <authorList>
            <consortium name="Genoscope - CEA"/>
            <person name="William W."/>
        </authorList>
    </citation>
    <scope>NUCLEOTIDE SEQUENCE</scope>
</reference>
<comment type="caution">
    <text evidence="1">The sequence shown here is derived from an EMBL/GenBank/DDBJ whole genome shotgun (WGS) entry which is preliminary data.</text>
</comment>
<dbReference type="Proteomes" id="UP000692954">
    <property type="component" value="Unassembled WGS sequence"/>
</dbReference>